<feature type="chain" id="PRO_5045411713" evidence="1">
    <location>
        <begin position="23"/>
        <end position="459"/>
    </location>
</feature>
<feature type="signal peptide" evidence="1">
    <location>
        <begin position="1"/>
        <end position="22"/>
    </location>
</feature>
<comment type="caution">
    <text evidence="4">The sequence shown here is derived from an EMBL/GenBank/DDBJ whole genome shotgun (WGS) entry which is preliminary data.</text>
</comment>
<reference evidence="4 5" key="1">
    <citation type="submission" date="2023-10" db="EMBL/GenBank/DDBJ databases">
        <authorList>
            <person name="Venkata Ramana C."/>
            <person name="Sasikala C."/>
            <person name="Dhurka M."/>
        </authorList>
    </citation>
    <scope>NUCLEOTIDE SEQUENCE [LARGE SCALE GENOMIC DNA]</scope>
    <source>
        <strain evidence="4 5">KCTC 32151</strain>
    </source>
</reference>
<dbReference type="InterPro" id="IPR037050">
    <property type="entry name" value="DUF1254_sf"/>
</dbReference>
<keyword evidence="1" id="KW-0732">Signal</keyword>
<dbReference type="InterPro" id="IPR037049">
    <property type="entry name" value="DUF1214_C_sf"/>
</dbReference>
<gene>
    <name evidence="4" type="ORF">R2G56_01005</name>
</gene>
<protein>
    <submittedName>
        <fullName evidence="4">DUF1254 domain-containing protein</fullName>
    </submittedName>
</protein>
<dbReference type="Pfam" id="PF06742">
    <property type="entry name" value="DUF1214"/>
    <property type="match status" value="1"/>
</dbReference>
<evidence type="ECO:0000256" key="1">
    <source>
        <dbReference type="SAM" id="SignalP"/>
    </source>
</evidence>
<name>A0ABU4AF35_9HYPH</name>
<organism evidence="4 5">
    <name type="scientific">Nitratireductor aquimarinus</name>
    <dbReference type="NCBI Taxonomy" id="889300"/>
    <lineage>
        <taxon>Bacteria</taxon>
        <taxon>Pseudomonadati</taxon>
        <taxon>Pseudomonadota</taxon>
        <taxon>Alphaproteobacteria</taxon>
        <taxon>Hyphomicrobiales</taxon>
        <taxon>Phyllobacteriaceae</taxon>
        <taxon>Nitratireductor</taxon>
    </lineage>
</organism>
<dbReference type="EMBL" id="JAWLIP010000001">
    <property type="protein sequence ID" value="MDV6224851.1"/>
    <property type="molecule type" value="Genomic_DNA"/>
</dbReference>
<dbReference type="RefSeq" id="WP_317560175.1">
    <property type="nucleotide sequence ID" value="NZ_JAWLIP010000001.1"/>
</dbReference>
<dbReference type="Gene3D" id="2.60.40.1610">
    <property type="entry name" value="Domain of unknown function DUF1254"/>
    <property type="match status" value="1"/>
</dbReference>
<dbReference type="Proteomes" id="UP001185659">
    <property type="component" value="Unassembled WGS sequence"/>
</dbReference>
<dbReference type="PANTHER" id="PTHR36509">
    <property type="entry name" value="BLL3101 PROTEIN"/>
    <property type="match status" value="1"/>
</dbReference>
<dbReference type="Pfam" id="PF06863">
    <property type="entry name" value="DUF1254"/>
    <property type="match status" value="1"/>
</dbReference>
<evidence type="ECO:0000313" key="5">
    <source>
        <dbReference type="Proteomes" id="UP001185659"/>
    </source>
</evidence>
<dbReference type="SUPFAM" id="SSF160935">
    <property type="entry name" value="VPA0735-like"/>
    <property type="match status" value="1"/>
</dbReference>
<feature type="domain" description="DUF1254" evidence="3">
    <location>
        <begin position="68"/>
        <end position="199"/>
    </location>
</feature>
<evidence type="ECO:0000259" key="2">
    <source>
        <dbReference type="Pfam" id="PF06742"/>
    </source>
</evidence>
<dbReference type="PANTHER" id="PTHR36509:SF2">
    <property type="entry name" value="BLL3101 PROTEIN"/>
    <property type="match status" value="1"/>
</dbReference>
<dbReference type="InterPro" id="IPR010679">
    <property type="entry name" value="DUF1254"/>
</dbReference>
<sequence>MKRRTFMSACLASAGFPLIAQADILTPEDSYSALARFAYVYLYPMVENYLSLYQYAIDENSSDYKGEINRVNSVARVFTPEDAGVVTPNSDTPYSFLVMDLRAEPLVVRLPSIEDDRYYSVQIIDLYSHNVAYIGTRENGNEGGVFLIAGPGWSGEIPEEVDRVIRIDTEIAFALYRTQLFEPSDIERVKEIQDGYTVETLSKFSGESNSPDISEINWPSISRDEIPERFWEYANFLLQFAPPLAWEADLRESFTMLGVEPASMWPASEIGEEGEASVRNAGQDAHAMIARSLQAITDTADLFGTPKAMQGKYLQRAMGAMGGLYGNTAIEALYPSYQMDAEGQPFDASKNRYTVRMKKGDLPPVDAFWSLTMYDANSRLLVPNPLDRYLINSAMLDQLKAEQNGDIVLYLQKDSPGPERESNWLPAPDGPFAAVLRLYLPKEEALSGRWRPPAIEIAK</sequence>
<dbReference type="Gene3D" id="2.60.120.600">
    <property type="entry name" value="Domain of unknown function DUF1214, C-terminal domain"/>
    <property type="match status" value="1"/>
</dbReference>
<evidence type="ECO:0000313" key="4">
    <source>
        <dbReference type="EMBL" id="MDV6224851.1"/>
    </source>
</evidence>
<dbReference type="InterPro" id="IPR010621">
    <property type="entry name" value="DUF1214"/>
</dbReference>
<keyword evidence="5" id="KW-1185">Reference proteome</keyword>
<feature type="domain" description="DUF1214" evidence="2">
    <location>
        <begin position="331"/>
        <end position="443"/>
    </location>
</feature>
<evidence type="ECO:0000259" key="3">
    <source>
        <dbReference type="Pfam" id="PF06863"/>
    </source>
</evidence>
<accession>A0ABU4AF35</accession>
<proteinExistence type="predicted"/>